<dbReference type="Proteomes" id="UP001597012">
    <property type="component" value="Unassembled WGS sequence"/>
</dbReference>
<keyword evidence="2" id="KW-0645">Protease</keyword>
<dbReference type="PROSITE" id="PS51935">
    <property type="entry name" value="NLPC_P60"/>
    <property type="match status" value="1"/>
</dbReference>
<dbReference type="Gene3D" id="2.30.30.40">
    <property type="entry name" value="SH3 Domains"/>
    <property type="match status" value="1"/>
</dbReference>
<name>A0ABW3B307_9FLAO</name>
<evidence type="ECO:0000313" key="6">
    <source>
        <dbReference type="EMBL" id="MFD0797158.1"/>
    </source>
</evidence>
<accession>A0ABW3B307</accession>
<feature type="domain" description="NlpC/P60" evidence="5">
    <location>
        <begin position="120"/>
        <end position="244"/>
    </location>
</feature>
<gene>
    <name evidence="6" type="ORF">ACFQZJ_06780</name>
</gene>
<organism evidence="6 7">
    <name type="scientific">Maribacter chungangensis</name>
    <dbReference type="NCBI Taxonomy" id="1069117"/>
    <lineage>
        <taxon>Bacteria</taxon>
        <taxon>Pseudomonadati</taxon>
        <taxon>Bacteroidota</taxon>
        <taxon>Flavobacteriia</taxon>
        <taxon>Flavobacteriales</taxon>
        <taxon>Flavobacteriaceae</taxon>
        <taxon>Maribacter</taxon>
    </lineage>
</organism>
<sequence>MQYGICPISIVPVRALPEEASEMVTQLLFGEHFKVLESRKRWSKIRVAFDKREGWVLNTQLDFITRDEYDQIQHAPKNYASELISYVERQSSMLVPVLIGSCINEKLSQVKFEGNLISSRQVKDNLIKIALLYLNAPELWGGKTPFGIDASGFTQMVYKINGYHLLRSAQEQANQGIPLSFVEESEAGDLAFFDNSNGIIDHVGIIMDNNYIIHVNGVVRIDRLDHTGIFNNDQRNYTHKLRVIKKVI</sequence>
<comment type="caution">
    <text evidence="6">The sequence shown here is derived from an EMBL/GenBank/DDBJ whole genome shotgun (WGS) entry which is preliminary data.</text>
</comment>
<evidence type="ECO:0000256" key="3">
    <source>
        <dbReference type="ARBA" id="ARBA00022801"/>
    </source>
</evidence>
<protein>
    <submittedName>
        <fullName evidence="6">NlpC/P60 family protein</fullName>
    </submittedName>
</protein>
<dbReference type="RefSeq" id="WP_379933299.1">
    <property type="nucleotide sequence ID" value="NZ_JBHTHY010000004.1"/>
</dbReference>
<evidence type="ECO:0000256" key="4">
    <source>
        <dbReference type="ARBA" id="ARBA00022807"/>
    </source>
</evidence>
<dbReference type="SUPFAM" id="SSF54001">
    <property type="entry name" value="Cysteine proteinases"/>
    <property type="match status" value="1"/>
</dbReference>
<evidence type="ECO:0000256" key="2">
    <source>
        <dbReference type="ARBA" id="ARBA00022670"/>
    </source>
</evidence>
<proteinExistence type="inferred from homology"/>
<dbReference type="InterPro" id="IPR000064">
    <property type="entry name" value="NLP_P60_dom"/>
</dbReference>
<evidence type="ECO:0000313" key="7">
    <source>
        <dbReference type="Proteomes" id="UP001597012"/>
    </source>
</evidence>
<dbReference type="InterPro" id="IPR051202">
    <property type="entry name" value="Peptidase_C40"/>
</dbReference>
<keyword evidence="4" id="KW-0788">Thiol protease</keyword>
<dbReference type="Pfam" id="PF00877">
    <property type="entry name" value="NLPC_P60"/>
    <property type="match status" value="1"/>
</dbReference>
<dbReference type="PANTHER" id="PTHR47053">
    <property type="entry name" value="MUREIN DD-ENDOPEPTIDASE MEPH-RELATED"/>
    <property type="match status" value="1"/>
</dbReference>
<evidence type="ECO:0000256" key="1">
    <source>
        <dbReference type="ARBA" id="ARBA00007074"/>
    </source>
</evidence>
<keyword evidence="3" id="KW-0378">Hydrolase</keyword>
<reference evidence="7" key="1">
    <citation type="journal article" date="2019" name="Int. J. Syst. Evol. Microbiol.">
        <title>The Global Catalogue of Microorganisms (GCM) 10K type strain sequencing project: providing services to taxonomists for standard genome sequencing and annotation.</title>
        <authorList>
            <consortium name="The Broad Institute Genomics Platform"/>
            <consortium name="The Broad Institute Genome Sequencing Center for Infectious Disease"/>
            <person name="Wu L."/>
            <person name="Ma J."/>
        </authorList>
    </citation>
    <scope>NUCLEOTIDE SEQUENCE [LARGE SCALE GENOMIC DNA]</scope>
    <source>
        <strain evidence="7">CCUG 61948</strain>
    </source>
</reference>
<dbReference type="Pfam" id="PF18348">
    <property type="entry name" value="SH3_16"/>
    <property type="match status" value="1"/>
</dbReference>
<keyword evidence="7" id="KW-1185">Reference proteome</keyword>
<dbReference type="PANTHER" id="PTHR47053:SF1">
    <property type="entry name" value="MUREIN DD-ENDOPEPTIDASE MEPH-RELATED"/>
    <property type="match status" value="1"/>
</dbReference>
<dbReference type="EMBL" id="JBHTHY010000004">
    <property type="protein sequence ID" value="MFD0797158.1"/>
    <property type="molecule type" value="Genomic_DNA"/>
</dbReference>
<dbReference type="InterPro" id="IPR038765">
    <property type="entry name" value="Papain-like_cys_pep_sf"/>
</dbReference>
<dbReference type="InterPro" id="IPR041382">
    <property type="entry name" value="SH3_16"/>
</dbReference>
<evidence type="ECO:0000259" key="5">
    <source>
        <dbReference type="PROSITE" id="PS51935"/>
    </source>
</evidence>
<dbReference type="Gene3D" id="3.90.1720.10">
    <property type="entry name" value="endopeptidase domain like (from Nostoc punctiforme)"/>
    <property type="match status" value="1"/>
</dbReference>
<comment type="similarity">
    <text evidence="1">Belongs to the peptidase C40 family.</text>
</comment>